<keyword evidence="4" id="KW-1185">Reference proteome</keyword>
<name>A0A9N8EAY8_9STRA</name>
<feature type="region of interest" description="Disordered" evidence="1">
    <location>
        <begin position="18"/>
        <end position="42"/>
    </location>
</feature>
<evidence type="ECO:0000313" key="3">
    <source>
        <dbReference type="EMBL" id="CAB9516984.1"/>
    </source>
</evidence>
<feature type="compositionally biased region" description="Polar residues" evidence="1">
    <location>
        <begin position="29"/>
        <end position="42"/>
    </location>
</feature>
<comment type="caution">
    <text evidence="3">The sequence shown here is derived from an EMBL/GenBank/DDBJ whole genome shotgun (WGS) entry which is preliminary data.</text>
</comment>
<dbReference type="CDD" id="cd00136">
    <property type="entry name" value="PDZ_canonical"/>
    <property type="match status" value="1"/>
</dbReference>
<dbReference type="InterPro" id="IPR036034">
    <property type="entry name" value="PDZ_sf"/>
</dbReference>
<dbReference type="Proteomes" id="UP001153069">
    <property type="component" value="Unassembled WGS sequence"/>
</dbReference>
<dbReference type="SMART" id="SM00228">
    <property type="entry name" value="PDZ"/>
    <property type="match status" value="1"/>
</dbReference>
<organism evidence="3 4">
    <name type="scientific">Seminavis robusta</name>
    <dbReference type="NCBI Taxonomy" id="568900"/>
    <lineage>
        <taxon>Eukaryota</taxon>
        <taxon>Sar</taxon>
        <taxon>Stramenopiles</taxon>
        <taxon>Ochrophyta</taxon>
        <taxon>Bacillariophyta</taxon>
        <taxon>Bacillariophyceae</taxon>
        <taxon>Bacillariophycidae</taxon>
        <taxon>Naviculales</taxon>
        <taxon>Naviculaceae</taxon>
        <taxon>Seminavis</taxon>
    </lineage>
</organism>
<dbReference type="Gene3D" id="2.30.42.10">
    <property type="match status" value="1"/>
</dbReference>
<evidence type="ECO:0000256" key="1">
    <source>
        <dbReference type="SAM" id="MobiDB-lite"/>
    </source>
</evidence>
<reference evidence="3" key="1">
    <citation type="submission" date="2020-06" db="EMBL/GenBank/DDBJ databases">
        <authorList>
            <consortium name="Plant Systems Biology data submission"/>
        </authorList>
    </citation>
    <scope>NUCLEOTIDE SEQUENCE</scope>
    <source>
        <strain evidence="3">D6</strain>
    </source>
</reference>
<accession>A0A9N8EAY8</accession>
<dbReference type="SUPFAM" id="SSF50156">
    <property type="entry name" value="PDZ domain-like"/>
    <property type="match status" value="1"/>
</dbReference>
<proteinExistence type="predicted"/>
<dbReference type="InterPro" id="IPR001478">
    <property type="entry name" value="PDZ"/>
</dbReference>
<feature type="domain" description="PDZ" evidence="2">
    <location>
        <begin position="116"/>
        <end position="192"/>
    </location>
</feature>
<evidence type="ECO:0000259" key="2">
    <source>
        <dbReference type="SMART" id="SM00228"/>
    </source>
</evidence>
<sequence>MIEFQSEEACFTFPSKELARGNRKRTKRSSQNQISTKQATTTATRMNPMLSFNPHVYQENNYMNCETTSLSTCTPSIRIVKEDPETSIRTSLTTTPSMTTVTTTATRGQPRTVVCERFGLELTSPRQDCGYVTISKIMEGSPLAKNTNIQVGMAIIFVHGKSCRWKSAARVAEMLDTVIGRAPIVTSFLDGNLVHTMLDDTVRSGYNSRRVRHLPRRLWRRTSSIRGRAVRSSTKQQQMSN</sequence>
<dbReference type="AlphaFoldDB" id="A0A9N8EAY8"/>
<evidence type="ECO:0000313" key="4">
    <source>
        <dbReference type="Proteomes" id="UP001153069"/>
    </source>
</evidence>
<dbReference type="EMBL" id="CAICTM010000819">
    <property type="protein sequence ID" value="CAB9516984.1"/>
    <property type="molecule type" value="Genomic_DNA"/>
</dbReference>
<gene>
    <name evidence="3" type="ORF">SEMRO_820_G207190.1</name>
</gene>
<protein>
    <recommendedName>
        <fullName evidence="2">PDZ domain-containing protein</fullName>
    </recommendedName>
</protein>